<comment type="caution">
    <text evidence="3">The sequence shown here is derived from an EMBL/GenBank/DDBJ whole genome shotgun (WGS) entry which is preliminary data.</text>
</comment>
<dbReference type="InterPro" id="IPR054539">
    <property type="entry name" value="Beta-prop_PDH"/>
</dbReference>
<dbReference type="PANTHER" id="PTHR19328">
    <property type="entry name" value="HEDGEHOG-INTERACTING PROTEIN"/>
    <property type="match status" value="1"/>
</dbReference>
<dbReference type="Gene3D" id="2.120.10.30">
    <property type="entry name" value="TolB, C-terminal domain"/>
    <property type="match status" value="1"/>
</dbReference>
<organism evidence="3 4">
    <name type="scientific">Kouleothrix aurantiaca</name>
    <dbReference type="NCBI Taxonomy" id="186479"/>
    <lineage>
        <taxon>Bacteria</taxon>
        <taxon>Bacillati</taxon>
        <taxon>Chloroflexota</taxon>
        <taxon>Chloroflexia</taxon>
        <taxon>Chloroflexales</taxon>
        <taxon>Roseiflexineae</taxon>
        <taxon>Roseiflexaceae</taxon>
        <taxon>Kouleothrix</taxon>
    </lineage>
</organism>
<feature type="compositionally biased region" description="Pro residues" evidence="1">
    <location>
        <begin position="1"/>
        <end position="18"/>
    </location>
</feature>
<gene>
    <name evidence="3" type="ORF">SE17_09575</name>
</gene>
<evidence type="ECO:0000313" key="3">
    <source>
        <dbReference type="EMBL" id="KPV53453.1"/>
    </source>
</evidence>
<evidence type="ECO:0000256" key="1">
    <source>
        <dbReference type="SAM" id="MobiDB-lite"/>
    </source>
</evidence>
<dbReference type="SUPFAM" id="SSF50952">
    <property type="entry name" value="Soluble quinoprotein glucose dehydrogenase"/>
    <property type="match status" value="1"/>
</dbReference>
<feature type="region of interest" description="Disordered" evidence="1">
    <location>
        <begin position="1"/>
        <end position="22"/>
    </location>
</feature>
<dbReference type="AlphaFoldDB" id="A0A0N8PSR4"/>
<dbReference type="EMBL" id="LJCR01000254">
    <property type="protein sequence ID" value="KPV53453.1"/>
    <property type="molecule type" value="Genomic_DNA"/>
</dbReference>
<dbReference type="Proteomes" id="UP000050509">
    <property type="component" value="Unassembled WGS sequence"/>
</dbReference>
<evidence type="ECO:0000259" key="2">
    <source>
        <dbReference type="Pfam" id="PF22807"/>
    </source>
</evidence>
<protein>
    <recommendedName>
        <fullName evidence="2">Pyrroloquinoline quinone-dependent pyranose dehydrogenase beta-propeller domain-containing protein</fullName>
    </recommendedName>
</protein>
<sequence length="407" mass="43347">MAARPLPLPSPSPPAIDPPPDEASARLRVREGFVVRRFAASLDTPRLMAVGPDGALYVAERGAGRVVRLADRDGDGRADAIEPVVSSLTAPHSMEWIAGCLYVAENDEVSRHCDADGDGSLERHTHIVALPSGGAHTSRTLHAGPDGKLYVSAGSSCNVCIEGDPRRAAILRFELDGGIPPDNPFANDPDVRRRSVWAEGLRNSIDFVFMPDGQLWANHNGRDNMIDTRAKDERPLEELVIAVQGGKHHGWPFCTTEHPDGDRTPGAGPYVEVPDPTGDVPRAPPGFGCADAVPALFTGLAHSAPIGIARYDGSLFPPEYTGDLFVALHGSWNRTPPAPCKVVRIIIENGQPVAAEDFLEGFQDHPNQSCGAAWGRPAGVTTGADGALYVSDDLKGQVYRIGRKPAG</sequence>
<proteinExistence type="predicted"/>
<evidence type="ECO:0000313" key="4">
    <source>
        <dbReference type="Proteomes" id="UP000050509"/>
    </source>
</evidence>
<dbReference type="PANTHER" id="PTHR19328:SF53">
    <property type="entry name" value="MEMBRANE PROTEIN"/>
    <property type="match status" value="1"/>
</dbReference>
<dbReference type="PATRIC" id="fig|186479.3.peg.5169"/>
<dbReference type="InterPro" id="IPR011042">
    <property type="entry name" value="6-blade_b-propeller_TolB-like"/>
</dbReference>
<dbReference type="InterPro" id="IPR011041">
    <property type="entry name" value="Quinoprot_gluc/sorb_DH_b-prop"/>
</dbReference>
<accession>A0A0N8PSR4</accession>
<reference evidence="3 4" key="1">
    <citation type="submission" date="2015-09" db="EMBL/GenBank/DDBJ databases">
        <title>Draft genome sequence of Kouleothrix aurantiaca JCM 19913.</title>
        <authorList>
            <person name="Hemp J."/>
        </authorList>
    </citation>
    <scope>NUCLEOTIDE SEQUENCE [LARGE SCALE GENOMIC DNA]</scope>
    <source>
        <strain evidence="3 4">COM-B</strain>
    </source>
</reference>
<name>A0A0N8PSR4_9CHLR</name>
<dbReference type="Pfam" id="PF22807">
    <property type="entry name" value="TrAA12"/>
    <property type="match status" value="1"/>
</dbReference>
<keyword evidence="4" id="KW-1185">Reference proteome</keyword>
<feature type="domain" description="Pyrroloquinoline quinone-dependent pyranose dehydrogenase beta-propeller" evidence="2">
    <location>
        <begin position="28"/>
        <end position="403"/>
    </location>
</feature>